<feature type="non-terminal residue" evidence="2">
    <location>
        <position position="1"/>
    </location>
</feature>
<sequence>SQARQASPDARRQRQCALQAPALARPVALGGAGARLPRYRPDPQRPHPR</sequence>
<organism evidence="2">
    <name type="scientific">Tanacetum cinerariifolium</name>
    <name type="common">Dalmatian daisy</name>
    <name type="synonym">Chrysanthemum cinerariifolium</name>
    <dbReference type="NCBI Taxonomy" id="118510"/>
    <lineage>
        <taxon>Eukaryota</taxon>
        <taxon>Viridiplantae</taxon>
        <taxon>Streptophyta</taxon>
        <taxon>Embryophyta</taxon>
        <taxon>Tracheophyta</taxon>
        <taxon>Spermatophyta</taxon>
        <taxon>Magnoliopsida</taxon>
        <taxon>eudicotyledons</taxon>
        <taxon>Gunneridae</taxon>
        <taxon>Pentapetalae</taxon>
        <taxon>asterids</taxon>
        <taxon>campanulids</taxon>
        <taxon>Asterales</taxon>
        <taxon>Asteraceae</taxon>
        <taxon>Asteroideae</taxon>
        <taxon>Anthemideae</taxon>
        <taxon>Anthemidinae</taxon>
        <taxon>Tanacetum</taxon>
    </lineage>
</organism>
<accession>A0A699XNV1</accession>
<evidence type="ECO:0000313" key="2">
    <source>
        <dbReference type="EMBL" id="GFD58134.1"/>
    </source>
</evidence>
<proteinExistence type="predicted"/>
<evidence type="ECO:0000256" key="1">
    <source>
        <dbReference type="SAM" id="MobiDB-lite"/>
    </source>
</evidence>
<gene>
    <name evidence="2" type="ORF">Tci_930103</name>
</gene>
<feature type="non-terminal residue" evidence="2">
    <location>
        <position position="49"/>
    </location>
</feature>
<reference evidence="2" key="1">
    <citation type="journal article" date="2019" name="Sci. Rep.">
        <title>Draft genome of Tanacetum cinerariifolium, the natural source of mosquito coil.</title>
        <authorList>
            <person name="Yamashiro T."/>
            <person name="Shiraishi A."/>
            <person name="Satake H."/>
            <person name="Nakayama K."/>
        </authorList>
    </citation>
    <scope>NUCLEOTIDE SEQUENCE</scope>
</reference>
<dbReference type="EMBL" id="BKCJ011849059">
    <property type="protein sequence ID" value="GFD58134.1"/>
    <property type="molecule type" value="Genomic_DNA"/>
</dbReference>
<comment type="caution">
    <text evidence="2">The sequence shown here is derived from an EMBL/GenBank/DDBJ whole genome shotgun (WGS) entry which is preliminary data.</text>
</comment>
<dbReference type="AlphaFoldDB" id="A0A699XNV1"/>
<feature type="region of interest" description="Disordered" evidence="1">
    <location>
        <begin position="1"/>
        <end position="49"/>
    </location>
</feature>
<protein>
    <submittedName>
        <fullName evidence="2">Uncharacterized protein</fullName>
    </submittedName>
</protein>
<feature type="compositionally biased region" description="Basic and acidic residues" evidence="1">
    <location>
        <begin position="39"/>
        <end position="49"/>
    </location>
</feature>
<name>A0A699XNV1_TANCI</name>